<organism evidence="2">
    <name type="scientific">marine sediment metagenome</name>
    <dbReference type="NCBI Taxonomy" id="412755"/>
    <lineage>
        <taxon>unclassified sequences</taxon>
        <taxon>metagenomes</taxon>
        <taxon>ecological metagenomes</taxon>
    </lineage>
</organism>
<gene>
    <name evidence="2" type="ORF">LCGC14_3080030</name>
</gene>
<name>A0A0F8YL83_9ZZZZ</name>
<sequence length="20" mass="2295">MPVTNEEIKQKHLSATARIK</sequence>
<dbReference type="AlphaFoldDB" id="A0A0F8YL83"/>
<evidence type="ECO:0000256" key="1">
    <source>
        <dbReference type="SAM" id="MobiDB-lite"/>
    </source>
</evidence>
<protein>
    <submittedName>
        <fullName evidence="2">Uncharacterized protein</fullName>
    </submittedName>
</protein>
<accession>A0A0F8YL83</accession>
<evidence type="ECO:0000313" key="2">
    <source>
        <dbReference type="EMBL" id="KKK54899.1"/>
    </source>
</evidence>
<feature type="non-terminal residue" evidence="2">
    <location>
        <position position="20"/>
    </location>
</feature>
<feature type="compositionally biased region" description="Basic and acidic residues" evidence="1">
    <location>
        <begin position="1"/>
        <end position="10"/>
    </location>
</feature>
<dbReference type="EMBL" id="LAZR01065762">
    <property type="protein sequence ID" value="KKK54899.1"/>
    <property type="molecule type" value="Genomic_DNA"/>
</dbReference>
<reference evidence="2" key="1">
    <citation type="journal article" date="2015" name="Nature">
        <title>Complex archaea that bridge the gap between prokaryotes and eukaryotes.</title>
        <authorList>
            <person name="Spang A."/>
            <person name="Saw J.H."/>
            <person name="Jorgensen S.L."/>
            <person name="Zaremba-Niedzwiedzka K."/>
            <person name="Martijn J."/>
            <person name="Lind A.E."/>
            <person name="van Eijk R."/>
            <person name="Schleper C."/>
            <person name="Guy L."/>
            <person name="Ettema T.J."/>
        </authorList>
    </citation>
    <scope>NUCLEOTIDE SEQUENCE</scope>
</reference>
<proteinExistence type="predicted"/>
<comment type="caution">
    <text evidence="2">The sequence shown here is derived from an EMBL/GenBank/DDBJ whole genome shotgun (WGS) entry which is preliminary data.</text>
</comment>
<feature type="region of interest" description="Disordered" evidence="1">
    <location>
        <begin position="1"/>
        <end position="20"/>
    </location>
</feature>